<dbReference type="PANTHER" id="PTHR35008">
    <property type="entry name" value="BLL4482 PROTEIN-RELATED"/>
    <property type="match status" value="1"/>
</dbReference>
<dbReference type="InterPro" id="IPR051459">
    <property type="entry name" value="Cytochrome_c-type_DH"/>
</dbReference>
<evidence type="ECO:0000259" key="6">
    <source>
        <dbReference type="PROSITE" id="PS51007"/>
    </source>
</evidence>
<dbReference type="GO" id="GO:0046872">
    <property type="term" value="F:metal ion binding"/>
    <property type="evidence" value="ECO:0007669"/>
    <property type="project" value="UniProtKB-KW"/>
</dbReference>
<feature type="transmembrane region" description="Helical" evidence="5">
    <location>
        <begin position="6"/>
        <end position="25"/>
    </location>
</feature>
<evidence type="ECO:0000313" key="7">
    <source>
        <dbReference type="EMBL" id="ANH82081.1"/>
    </source>
</evidence>
<gene>
    <name evidence="7" type="ORF">A8C56_14855</name>
</gene>
<dbReference type="InterPro" id="IPR009056">
    <property type="entry name" value="Cyt_c-like_dom"/>
</dbReference>
<dbReference type="Pfam" id="PF00034">
    <property type="entry name" value="Cytochrom_C"/>
    <property type="match status" value="1"/>
</dbReference>
<keyword evidence="3 4" id="KW-0408">Iron</keyword>
<keyword evidence="2 4" id="KW-0479">Metal-binding</keyword>
<keyword evidence="8" id="KW-1185">Reference proteome</keyword>
<dbReference type="OrthoDB" id="9809720at2"/>
<feature type="domain" description="Cytochrome c" evidence="6">
    <location>
        <begin position="45"/>
        <end position="159"/>
    </location>
</feature>
<keyword evidence="5" id="KW-0812">Transmembrane</keyword>
<dbReference type="KEGG" id="nia:A8C56_14855"/>
<dbReference type="Gene3D" id="1.10.760.10">
    <property type="entry name" value="Cytochrome c-like domain"/>
    <property type="match status" value="2"/>
</dbReference>
<evidence type="ECO:0000256" key="3">
    <source>
        <dbReference type="ARBA" id="ARBA00023004"/>
    </source>
</evidence>
<feature type="domain" description="Cytochrome c" evidence="6">
    <location>
        <begin position="195"/>
        <end position="311"/>
    </location>
</feature>
<dbReference type="EMBL" id="CP015772">
    <property type="protein sequence ID" value="ANH82081.1"/>
    <property type="molecule type" value="Genomic_DNA"/>
</dbReference>
<reference evidence="7 8" key="1">
    <citation type="submission" date="2016-05" db="EMBL/GenBank/DDBJ databases">
        <title>Niabella ginsenosidivorans BS26 whole genome sequencing.</title>
        <authorList>
            <person name="Im W.T."/>
            <person name="Siddiqi M.Z."/>
        </authorList>
    </citation>
    <scope>NUCLEOTIDE SEQUENCE [LARGE SCALE GENOMIC DNA]</scope>
    <source>
        <strain evidence="7 8">BS26</strain>
    </source>
</reference>
<dbReference type="PROSITE" id="PS51007">
    <property type="entry name" value="CYTC"/>
    <property type="match status" value="2"/>
</dbReference>
<evidence type="ECO:0000256" key="4">
    <source>
        <dbReference type="PROSITE-ProRule" id="PRU00433"/>
    </source>
</evidence>
<name>A0A1A9I5W7_9BACT</name>
<organism evidence="7 8">
    <name type="scientific">Niabella ginsenosidivorans</name>
    <dbReference type="NCBI Taxonomy" id="1176587"/>
    <lineage>
        <taxon>Bacteria</taxon>
        <taxon>Pseudomonadati</taxon>
        <taxon>Bacteroidota</taxon>
        <taxon>Chitinophagia</taxon>
        <taxon>Chitinophagales</taxon>
        <taxon>Chitinophagaceae</taxon>
        <taxon>Niabella</taxon>
    </lineage>
</organism>
<dbReference type="InterPro" id="IPR036909">
    <property type="entry name" value="Cyt_c-like_dom_sf"/>
</dbReference>
<protein>
    <submittedName>
        <fullName evidence="7">Cytochrome C</fullName>
    </submittedName>
</protein>
<dbReference type="RefSeq" id="WP_067757599.1">
    <property type="nucleotide sequence ID" value="NZ_CP015772.1"/>
</dbReference>
<evidence type="ECO:0000256" key="5">
    <source>
        <dbReference type="SAM" id="Phobius"/>
    </source>
</evidence>
<dbReference type="STRING" id="1176587.A8C56_14855"/>
<dbReference type="GO" id="GO:0020037">
    <property type="term" value="F:heme binding"/>
    <property type="evidence" value="ECO:0007669"/>
    <property type="project" value="InterPro"/>
</dbReference>
<evidence type="ECO:0000313" key="8">
    <source>
        <dbReference type="Proteomes" id="UP000077667"/>
    </source>
</evidence>
<sequence length="324" mass="35692">MKLLKVSGLIIGIVILLVLSSGLYINFAKPDVGAAPDIKVSMDSSSIERGKYLATNVAVCMDCHSQRDWTLFSGPVSKDKEGIGGEKFGSEAGFPGNIYSTNLTPYQLSSWTDGEIYRAITSGVSKNGRALFPVMGYHRFGQMDKEDVYNIIAYLRTLRSIPNDVPETELDFPVSLLNKLSPTPATHQTRPPVSDTVRYGAYLVNAAGCVDCHSRQEKGKIVPGSEFGGGMEFRQPAGIIRAPNITMHRETGIGAWTEELFVNRFKGYADSGYHPKTLSKGDLNSPMPWTMYAGMSREDLQAIYAYLKTVKPKVSPVQIRNYEQ</sequence>
<proteinExistence type="predicted"/>
<dbReference type="Proteomes" id="UP000077667">
    <property type="component" value="Chromosome"/>
</dbReference>
<keyword evidence="5" id="KW-0472">Membrane</keyword>
<keyword evidence="5" id="KW-1133">Transmembrane helix</keyword>
<accession>A0A1A9I5W7</accession>
<dbReference type="AlphaFoldDB" id="A0A1A9I5W7"/>
<keyword evidence="1 4" id="KW-0349">Heme</keyword>
<dbReference type="SUPFAM" id="SSF46626">
    <property type="entry name" value="Cytochrome c"/>
    <property type="match status" value="2"/>
</dbReference>
<dbReference type="GO" id="GO:0009055">
    <property type="term" value="F:electron transfer activity"/>
    <property type="evidence" value="ECO:0007669"/>
    <property type="project" value="InterPro"/>
</dbReference>
<evidence type="ECO:0000256" key="2">
    <source>
        <dbReference type="ARBA" id="ARBA00022723"/>
    </source>
</evidence>
<dbReference type="PANTHER" id="PTHR35008:SF4">
    <property type="entry name" value="BLL4482 PROTEIN"/>
    <property type="match status" value="1"/>
</dbReference>
<evidence type="ECO:0000256" key="1">
    <source>
        <dbReference type="ARBA" id="ARBA00022617"/>
    </source>
</evidence>